<gene>
    <name evidence="3" type="ORF">ACJ8NA_02795</name>
</gene>
<name>A0ABW8VX18_9PSED</name>
<evidence type="ECO:0000259" key="2">
    <source>
        <dbReference type="Pfam" id="PF19116"/>
    </source>
</evidence>
<sequence length="2145" mass="217252">MAMRKKTSSPTNDLASNAGDHPSPVNHDWTFTYIPTVTTNLKDYAPGSTAIITASGFAAGSTVTLEVDHAVGAGADGVWGTSDDVLDTNTGAGHEPWSVTDGGASDLDGQVNGSVTTSWYVNPDDSAGATFLLTAASAGVDGVVGTGDDAVATTSFTDSVLGVVATGEDVTLDETAGLQNATATPILAGDADDNDILVASLPSAFTTRLAALGAGTATGAALSGYTGAVGNTGSNAFTITADPGATITDISFVGSSGAPLNGVDSGLDTLDGTSILLYTDTNNNIVVGRAGSATGAIVFAAYIEETGSPVTGGKIWTVEYQPLKHPDMTNADDSLNLTDKVFIGASQDLEFSLANAPSGQNLFLMFTKANPNVVDVGGVLRITDPTIIATGKNPADQSSGFNITTGDTINTSQAGGPTTFGTNNQMIVEQEGIRFSFVTGARQNVTIPNLDQNEADLEANVDFTDVFNAKSASFDVVQLQSGKSAVVRVSAFSTAAEPGANFINGYVGDMSIAITNVRVFNSAGQVIENSNGSVNDPAITISFAAGVATITGVKAGYQIEYTTTSDHNRVLVENGAAVNAKGNEHADFDIGGFTLVQASISKAEIGSKIIFDDDGPSITTTGTEPTLTVDETLLTTDATQSYAANFNSAFGADGAGTLTYALGVVAGASGLTDTASGEAVNLSLNGTVVEGRTATGNLLVFTVSVAANGSVTLDQLRAVVHPDPTNPDDSTSLTSDNLVTLTATKTDRDGDSAQATLNIGQNLVFKDDGPSITTTGAEPTLTVDETLLTTDATQSFAANFNSEFGADGAGTLTYALGVVAGASGLTDTASGQAVNLSLNGTVVEGRTATGNQLVFTVSVAADGSVTLDQLRAMVHPDPTNPDDSTSLTSDNLVTLTATKTDRDGDSAQATLNIGQNLVFKDDGPSITTTGAEPTLTVDETLLTTDATQSFAANFNSEFGADGAGTLTYALGVVAGASGLTDTASGETVNLSLNGTVVEGRTATGNQLVFTVSVAADGSVTLDQLRAVVHPDPTNPDDSTSLASDNLVTLTATKTDGDGDSAQATLNIGQNLVFKDDGPSISTIGTGPTLTVDETLLATDATQSYAANFNSAFGADDAGTLTYALGVVAGASGLTDTASGETVNLSLNGTVVEGRTATGNQLVFTVSVAADGSVTLDQLRAVVHPDPTNPDDSTSLASDNLVTLTATKTDGDGDSAQATLNIGQNLVFKDDGPSISTIGTGPTLTVDETLLATDATQSYAANFNSAFGADDAGTLTYALGVVAGASGLTDTASGETVNLSLNGTVVEGRTATGNQLVFTVSVAADGSVTLDQLRAVVHSDPSNPDDSTSLTSDNLVTLTATKTDGDGDSAQATLNIGQNLVFKDDGPSISTTGAEPTLTVDETLLGIDATQSFAANFNSAFGADDAGTLTYALGVVAGASGLTDTASGEAVNLSLNGTVVEGRTATGNQLVFTVSVAADGSVTLDQLRAVVHPDPTNPDDSTSLTSDNLVTLTATITDKEGDSAQATLNIGQNLVFKDDGPSISTTGAEPTLTVDETLLTIDATQSFAANFNSEFGADGAGTLTYALGVVAGASGLTDTASGQAVNLSLNGTVVEGRTATSNQLVFTVSVAANGSVTLDQLRAVVHSDPNNPDDSRTLTADNLVTLTAIKTDGDGDSAQATLNIGQNLVFKDDGPALSFGNLIGTGSVLAQSGFWNMATGADGLGAAGLDISLVNNQFTLVRPDNTTTTGTGTLTELAQSPDVNGAYQFAGTLTGDFDNNVATANTTVDYTLTAYADGRYALDLVQGFSSTIVLSSADGSLAAGGPDSVRTLLIPETSNPAIPSTSEEIVFFSAKALASTADILTGIGLGAPDPTEATLQTNPLPSYIDPAAMNVSTSGIGVGNNVFQGDNLAAISAADESFVINPESLLTGMKVFIDNSVAGYNTATEDLYYRIYYADGTNSSLVEVNTLTPEAGGQVSFLVQKEGTTLIDAVQLTMGRGDVKIPVIQFIQQSESLASDVQLAFSATLTDKDGDSATSTFAANLFANDPANATFDFSLVGTIGQQDAFNIDLSVNENLYQVSGFDVGSGTQDKLVLNGDPNAVVQSINNTGADSVVTVAETGGQTTTITLVGVDVQSTDIFFGSA</sequence>
<feature type="domain" description="DUF5801" evidence="2">
    <location>
        <begin position="1396"/>
        <end position="1530"/>
    </location>
</feature>
<comment type="caution">
    <text evidence="3">The sequence shown here is derived from an EMBL/GenBank/DDBJ whole genome shotgun (WGS) entry which is preliminary data.</text>
</comment>
<keyword evidence="4" id="KW-1185">Reference proteome</keyword>
<organism evidence="3 4">
    <name type="scientific">Pseudomonas azerbaijanorientalis</name>
    <dbReference type="NCBI Taxonomy" id="2842350"/>
    <lineage>
        <taxon>Bacteria</taxon>
        <taxon>Pseudomonadati</taxon>
        <taxon>Pseudomonadota</taxon>
        <taxon>Gammaproteobacteria</taxon>
        <taxon>Pseudomonadales</taxon>
        <taxon>Pseudomonadaceae</taxon>
        <taxon>Pseudomonas</taxon>
    </lineage>
</organism>
<dbReference type="RefSeq" id="WP_407799301.1">
    <property type="nucleotide sequence ID" value="NZ_JBJNUX010000001.1"/>
</dbReference>
<feature type="region of interest" description="Disordered" evidence="1">
    <location>
        <begin position="1"/>
        <end position="26"/>
    </location>
</feature>
<dbReference type="InterPro" id="IPR043824">
    <property type="entry name" value="DUF5801"/>
</dbReference>
<dbReference type="Pfam" id="PF19116">
    <property type="entry name" value="DUF5801"/>
    <property type="match status" value="8"/>
</dbReference>
<evidence type="ECO:0000256" key="1">
    <source>
        <dbReference type="SAM" id="MobiDB-lite"/>
    </source>
</evidence>
<feature type="domain" description="DUF5801" evidence="2">
    <location>
        <begin position="626"/>
        <end position="760"/>
    </location>
</feature>
<proteinExistence type="predicted"/>
<reference evidence="3 4" key="1">
    <citation type="submission" date="2024-12" db="EMBL/GenBank/DDBJ databases">
        <title>Pseudomonas species isolated from Lotus nodules promote plant growth.</title>
        <authorList>
            <person name="Yu Y.-H."/>
            <person name="Kurtenbach J."/>
            <person name="Crosbie D."/>
            <person name="Brachmann A."/>
            <person name="Marin M."/>
        </authorList>
    </citation>
    <scope>NUCLEOTIDE SEQUENCE [LARGE SCALE GENOMIC DNA]</scope>
    <source>
        <strain evidence="3 4">PLb11B</strain>
    </source>
</reference>
<dbReference type="Proteomes" id="UP001628646">
    <property type="component" value="Unassembled WGS sequence"/>
</dbReference>
<feature type="domain" description="DUF5801" evidence="2">
    <location>
        <begin position="1088"/>
        <end position="1222"/>
    </location>
</feature>
<evidence type="ECO:0000313" key="4">
    <source>
        <dbReference type="Proteomes" id="UP001628646"/>
    </source>
</evidence>
<feature type="domain" description="DUF5801" evidence="2">
    <location>
        <begin position="934"/>
        <end position="1068"/>
    </location>
</feature>
<feature type="domain" description="DUF5801" evidence="2">
    <location>
        <begin position="260"/>
        <end position="340"/>
    </location>
</feature>
<feature type="domain" description="DUF5801" evidence="2">
    <location>
        <begin position="1242"/>
        <end position="1376"/>
    </location>
</feature>
<protein>
    <submittedName>
        <fullName evidence="3">DUF5801 repeats-in-toxin domain-containing protein</fullName>
    </submittedName>
</protein>
<feature type="domain" description="DUF5801" evidence="2">
    <location>
        <begin position="780"/>
        <end position="914"/>
    </location>
</feature>
<dbReference type="EMBL" id="JBJNUY010000001">
    <property type="protein sequence ID" value="MFL8997596.1"/>
    <property type="molecule type" value="Genomic_DNA"/>
</dbReference>
<evidence type="ECO:0000313" key="3">
    <source>
        <dbReference type="EMBL" id="MFL8997596.1"/>
    </source>
</evidence>
<accession>A0ABW8VX18</accession>
<feature type="domain" description="DUF5801" evidence="2">
    <location>
        <begin position="1550"/>
        <end position="1684"/>
    </location>
</feature>